<protein>
    <recommendedName>
        <fullName evidence="1">Surface antigen domain-containing protein</fullName>
    </recommendedName>
</protein>
<evidence type="ECO:0000313" key="2">
    <source>
        <dbReference type="EMBL" id="ADJ28797.1"/>
    </source>
</evidence>
<organism evidence="2 3">
    <name type="scientific">Nitrosococcus watsoni (strain C-113)</name>
    <dbReference type="NCBI Taxonomy" id="105559"/>
    <lineage>
        <taxon>Bacteria</taxon>
        <taxon>Pseudomonadati</taxon>
        <taxon>Pseudomonadota</taxon>
        <taxon>Gammaproteobacteria</taxon>
        <taxon>Chromatiales</taxon>
        <taxon>Chromatiaceae</taxon>
        <taxon>Nitrosococcus</taxon>
    </lineage>
</organism>
<feature type="domain" description="Surface antigen" evidence="1">
    <location>
        <begin position="89"/>
        <end position="157"/>
    </location>
</feature>
<proteinExistence type="predicted"/>
<dbReference type="eggNOG" id="ENOG502ZE6T">
    <property type="taxonomic scope" value="Bacteria"/>
</dbReference>
<dbReference type="Proteomes" id="UP000000393">
    <property type="component" value="Chromosome"/>
</dbReference>
<evidence type="ECO:0000259" key="1">
    <source>
        <dbReference type="Pfam" id="PF16998"/>
    </source>
</evidence>
<dbReference type="AlphaFoldDB" id="D8K7C0"/>
<dbReference type="Pfam" id="PF16998">
    <property type="entry name" value="17kDa_Anti_2"/>
    <property type="match status" value="1"/>
</dbReference>
<evidence type="ECO:0000313" key="3">
    <source>
        <dbReference type="Proteomes" id="UP000000393"/>
    </source>
</evidence>
<dbReference type="KEGG" id="nwa:Nwat_1957"/>
<gene>
    <name evidence="2" type="ordered locus">Nwat_1957</name>
</gene>
<dbReference type="RefSeq" id="WP_013220888.1">
    <property type="nucleotide sequence ID" value="NC_014315.1"/>
</dbReference>
<reference evidence="2 3" key="1">
    <citation type="submission" date="2010-06" db="EMBL/GenBank/DDBJ databases">
        <title>Complete sequence of chromosome of Nitrosococcus watsoni C-113.</title>
        <authorList>
            <consortium name="US DOE Joint Genome Institute"/>
            <person name="Lucas S."/>
            <person name="Copeland A."/>
            <person name="Lapidus A."/>
            <person name="Cheng J.-F."/>
            <person name="Bruce D."/>
            <person name="Goodwin L."/>
            <person name="Pitluck S."/>
            <person name="Malfatti S.A."/>
            <person name="Chain P.S.G."/>
            <person name="Land M."/>
            <person name="Hauser L."/>
            <person name="Kyrpides N."/>
            <person name="Ivanova N."/>
            <person name="Cambell M.A."/>
            <person name="Heidelberg J.F."/>
            <person name="Klotz M.G."/>
            <person name="Woyke T."/>
        </authorList>
    </citation>
    <scope>NUCLEOTIDE SEQUENCE [LARGE SCALE GENOMIC DNA]</scope>
    <source>
        <strain evidence="2 3">C-113</strain>
    </source>
</reference>
<dbReference type="EMBL" id="CP002086">
    <property type="protein sequence ID" value="ADJ28797.1"/>
    <property type="molecule type" value="Genomic_DNA"/>
</dbReference>
<accession>D8K7C0</accession>
<keyword evidence="3" id="KW-1185">Reference proteome</keyword>
<dbReference type="HOGENOM" id="CLU_153183_0_0_6"/>
<name>D8K7C0_NITWC</name>
<sequence length="158" mass="18114">MVYTKNTIKDNMYLNLIKGMRLLSLIEPRGFQRTEKFMKFLLICIVVLTTITLSTASMARVGPWGWLDKSVYSELNDQDWKLLRSTGRDILNNHPNGTIKSWRNENTGASGKIEVLTTEHKNGMLCRRTSFETNTANFDDRSAFLLCKTEDGTWKVAD</sequence>
<dbReference type="InterPro" id="IPR032635">
    <property type="entry name" value="Anti_2"/>
</dbReference>